<dbReference type="PATRIC" id="fig|178606.4.peg.552"/>
<sequence>MGENPDVAGSKKPTLSGSPGKDREDQRRKWERSGFFA</sequence>
<gene>
    <name evidence="2" type="ORF">LptCag_2018</name>
</gene>
<dbReference type="Proteomes" id="UP000029452">
    <property type="component" value="Unassembled WGS sequence"/>
</dbReference>
<accession>A0A094WAM5</accession>
<evidence type="ECO:0000313" key="3">
    <source>
        <dbReference type="Proteomes" id="UP000029452"/>
    </source>
</evidence>
<evidence type="ECO:0000256" key="1">
    <source>
        <dbReference type="SAM" id="MobiDB-lite"/>
    </source>
</evidence>
<organism evidence="2 3">
    <name type="scientific">Leptospirillum ferriphilum</name>
    <dbReference type="NCBI Taxonomy" id="178606"/>
    <lineage>
        <taxon>Bacteria</taxon>
        <taxon>Pseudomonadati</taxon>
        <taxon>Nitrospirota</taxon>
        <taxon>Nitrospiria</taxon>
        <taxon>Nitrospirales</taxon>
        <taxon>Nitrospiraceae</taxon>
        <taxon>Leptospirillum</taxon>
    </lineage>
</organism>
<comment type="caution">
    <text evidence="2">The sequence shown here is derived from an EMBL/GenBank/DDBJ whole genome shotgun (WGS) entry which is preliminary data.</text>
</comment>
<proteinExistence type="predicted"/>
<dbReference type="AlphaFoldDB" id="A0A094WAM5"/>
<feature type="region of interest" description="Disordered" evidence="1">
    <location>
        <begin position="1"/>
        <end position="37"/>
    </location>
</feature>
<feature type="compositionally biased region" description="Basic and acidic residues" evidence="1">
    <location>
        <begin position="20"/>
        <end position="37"/>
    </location>
</feature>
<protein>
    <submittedName>
        <fullName evidence="2">Uncharacterized protein</fullName>
    </submittedName>
</protein>
<evidence type="ECO:0000313" key="2">
    <source>
        <dbReference type="EMBL" id="KGA94588.1"/>
    </source>
</evidence>
<dbReference type="EMBL" id="JPGK01000002">
    <property type="protein sequence ID" value="KGA94588.1"/>
    <property type="molecule type" value="Genomic_DNA"/>
</dbReference>
<reference evidence="2 3" key="1">
    <citation type="submission" date="2014-06" db="EMBL/GenBank/DDBJ databases">
        <title>Draft genome sequence of iron oxidizing acidophile Leptospirillum ferriphilum DSM14647.</title>
        <authorList>
            <person name="Cardenas J.P."/>
            <person name="Lazcano M."/>
            <person name="Ossandon F.J."/>
            <person name="Corbett M."/>
            <person name="Holmes D.S."/>
            <person name="Watkin E."/>
        </authorList>
    </citation>
    <scope>NUCLEOTIDE SEQUENCE [LARGE SCALE GENOMIC DNA]</scope>
    <source>
        <strain evidence="2 3">DSM 14647</strain>
    </source>
</reference>
<name>A0A094WAM5_9BACT</name>